<dbReference type="STRING" id="1121442.SAMN02745702_02262"/>
<sequence length="275" mass="32406">MLNGPFDTPFQRIKRNIARATNYLNKQEYGKAINAALIAFAHVKDCSNVYGQQRIEMRFILKEFCDKFNTTPGILLILSKLKINAQPFLKYQKGKELQLAKRLYMLGTLLEKLEKNREKKKKMAVQQRKRLLIGKGQEYLNKGESPRGKAYLRRAAYEFRKEPAVVIDISKRLLKAKFYQEAAEIMEECRLHFPKESKLYRLIVYAYVSMHEFKKAEQVYLDALRQFGSHPMTLLNMSKLYLYWNKRDKAFEYARRALDAAPNLEEARRIMEKTA</sequence>
<proteinExistence type="predicted"/>
<keyword evidence="1" id="KW-0802">TPR repeat</keyword>
<dbReference type="SMART" id="SM00028">
    <property type="entry name" value="TPR"/>
    <property type="match status" value="2"/>
</dbReference>
<reference evidence="2 3" key="1">
    <citation type="submission" date="2017-02" db="EMBL/GenBank/DDBJ databases">
        <authorList>
            <person name="Peterson S.W."/>
        </authorList>
    </citation>
    <scope>NUCLEOTIDE SEQUENCE [LARGE SCALE GENOMIC DNA]</scope>
    <source>
        <strain evidence="2 3">DSM 18034</strain>
    </source>
</reference>
<accession>A0A1T4WGZ8</accession>
<evidence type="ECO:0000256" key="1">
    <source>
        <dbReference type="PROSITE-ProRule" id="PRU00339"/>
    </source>
</evidence>
<dbReference type="PROSITE" id="PS50005">
    <property type="entry name" value="TPR"/>
    <property type="match status" value="1"/>
</dbReference>
<dbReference type="RefSeq" id="WP_078685539.1">
    <property type="nucleotide sequence ID" value="NZ_FUYA01000007.1"/>
</dbReference>
<dbReference type="InterPro" id="IPR011990">
    <property type="entry name" value="TPR-like_helical_dom_sf"/>
</dbReference>
<dbReference type="SUPFAM" id="SSF48452">
    <property type="entry name" value="TPR-like"/>
    <property type="match status" value="1"/>
</dbReference>
<keyword evidence="3" id="KW-1185">Reference proteome</keyword>
<name>A0A1T4WGZ8_9BACT</name>
<evidence type="ECO:0000313" key="3">
    <source>
        <dbReference type="Proteomes" id="UP000189733"/>
    </source>
</evidence>
<protein>
    <submittedName>
        <fullName evidence="2">Uncharacterized protein</fullName>
    </submittedName>
</protein>
<dbReference type="InterPro" id="IPR019734">
    <property type="entry name" value="TPR_rpt"/>
</dbReference>
<feature type="repeat" description="TPR" evidence="1">
    <location>
        <begin position="231"/>
        <end position="264"/>
    </location>
</feature>
<dbReference type="Gene3D" id="1.25.40.10">
    <property type="entry name" value="Tetratricopeptide repeat domain"/>
    <property type="match status" value="1"/>
</dbReference>
<dbReference type="AlphaFoldDB" id="A0A1T4WGZ8"/>
<dbReference type="EMBL" id="FUYA01000007">
    <property type="protein sequence ID" value="SKA76570.1"/>
    <property type="molecule type" value="Genomic_DNA"/>
</dbReference>
<dbReference type="OrthoDB" id="5452921at2"/>
<evidence type="ECO:0000313" key="2">
    <source>
        <dbReference type="EMBL" id="SKA76570.1"/>
    </source>
</evidence>
<gene>
    <name evidence="2" type="ORF">SAMN02745702_02262</name>
</gene>
<dbReference type="Proteomes" id="UP000189733">
    <property type="component" value="Unassembled WGS sequence"/>
</dbReference>
<organism evidence="2 3">
    <name type="scientific">Desulfobaculum bizertense DSM 18034</name>
    <dbReference type="NCBI Taxonomy" id="1121442"/>
    <lineage>
        <taxon>Bacteria</taxon>
        <taxon>Pseudomonadati</taxon>
        <taxon>Thermodesulfobacteriota</taxon>
        <taxon>Desulfovibrionia</taxon>
        <taxon>Desulfovibrionales</taxon>
        <taxon>Desulfovibrionaceae</taxon>
        <taxon>Desulfobaculum</taxon>
    </lineage>
</organism>